<gene>
    <name evidence="1" type="ORF">SAMN05421877_10461</name>
</gene>
<dbReference type="EMBL" id="FNUT01000004">
    <property type="protein sequence ID" value="SEF99177.1"/>
    <property type="molecule type" value="Genomic_DNA"/>
</dbReference>
<keyword evidence="2" id="KW-1185">Reference proteome</keyword>
<evidence type="ECO:0000313" key="2">
    <source>
        <dbReference type="Proteomes" id="UP000236731"/>
    </source>
</evidence>
<evidence type="ECO:0000313" key="1">
    <source>
        <dbReference type="EMBL" id="SEF99177.1"/>
    </source>
</evidence>
<organism evidence="1 2">
    <name type="scientific">Sphingobacterium lactis</name>
    <dbReference type="NCBI Taxonomy" id="797291"/>
    <lineage>
        <taxon>Bacteria</taxon>
        <taxon>Pseudomonadati</taxon>
        <taxon>Bacteroidota</taxon>
        <taxon>Sphingobacteriia</taxon>
        <taxon>Sphingobacteriales</taxon>
        <taxon>Sphingobacteriaceae</taxon>
        <taxon>Sphingobacterium</taxon>
    </lineage>
</organism>
<accession>A0A1H5WJV5</accession>
<reference evidence="2" key="1">
    <citation type="submission" date="2016-10" db="EMBL/GenBank/DDBJ databases">
        <authorList>
            <person name="Varghese N."/>
            <person name="Submissions S."/>
        </authorList>
    </citation>
    <scope>NUCLEOTIDE SEQUENCE [LARGE SCALE GENOMIC DNA]</scope>
    <source>
        <strain evidence="2">DSM 22361</strain>
    </source>
</reference>
<proteinExistence type="predicted"/>
<dbReference type="AlphaFoldDB" id="A0A1H5WJV5"/>
<dbReference type="Proteomes" id="UP000236731">
    <property type="component" value="Unassembled WGS sequence"/>
</dbReference>
<name>A0A1H5WJV5_9SPHI</name>
<sequence>MLLGKRSLSFYWETKVQIKIIHLIKFFKYLPQGRSKEIHPMHFDQGNNLNHNRALDLKKKIPIVNYRNFPCALLIKRFIS</sequence>
<protein>
    <submittedName>
        <fullName evidence="1">Uncharacterized protein</fullName>
    </submittedName>
</protein>